<name>A0A9W8MTB6_9AGAR</name>
<accession>A0A9W8MTB6</accession>
<dbReference type="SUPFAM" id="SSF48371">
    <property type="entry name" value="ARM repeat"/>
    <property type="match status" value="1"/>
</dbReference>
<gene>
    <name evidence="3" type="ORF">NLJ89_g7223</name>
</gene>
<dbReference type="InterPro" id="IPR007216">
    <property type="entry name" value="CNOT9"/>
</dbReference>
<dbReference type="FunFam" id="1.25.10.10:FF:000014">
    <property type="entry name" value="Cell differentiation protein RCD1"/>
    <property type="match status" value="1"/>
</dbReference>
<dbReference type="GO" id="GO:0030014">
    <property type="term" value="C:CCR4-NOT complex"/>
    <property type="evidence" value="ECO:0007669"/>
    <property type="project" value="InterPro"/>
</dbReference>
<protein>
    <submittedName>
        <fullName evidence="3">Uncharacterized protein</fullName>
    </submittedName>
</protein>
<dbReference type="InterPro" id="IPR011993">
    <property type="entry name" value="PH-like_dom_sf"/>
</dbReference>
<comment type="similarity">
    <text evidence="1">Belongs to the CNOT9 family.</text>
</comment>
<evidence type="ECO:0000313" key="4">
    <source>
        <dbReference type="Proteomes" id="UP001148786"/>
    </source>
</evidence>
<feature type="region of interest" description="Disordered" evidence="2">
    <location>
        <begin position="252"/>
        <end position="277"/>
    </location>
</feature>
<sequence length="920" mass="104995">MALNDPAAVMATYSSIIDNKNNWLLLEYVSGTFDELGLHSYGNNGLEELKTKLPDVDEVFIAFYREERDVDPGCIIINYVPPCISGVRRGTILPCGKPFGLAEGHAQHGRWYIRDALEPYLRLVKHQTIFTVDNLSLLTADNVHQAIINPDTTFSSPTALQTTTSPISTSPTKSPSETNEDDLVFDPVQSPPPHPLHSVRAPTQNIPKPVVHDMVRRSFTATYAPGVQPPSVVPPVPPLPKGSLFAHLLRRKKRSDDASDVEDGLPPPTPPKDKGIFQAPQPVAVSYSQPPPPLPPMDRAVRRQRSHSMSEFAVISHNYVERHSDDMVVVEPAEKEGSHKKEPTQIYSIPLRGKWSNETALPSDPAERVQRRRELQKQREREERDALEQEEARQRQLKLQKEALARQEREEEQRRKEQVEAEIRRITAERRRREQMEREEDERKHRELEERKRLDRDRRMEEHRRLEIWRLEQARNAEEAARKAQEARRLEEAERRRKIQQAEAKITQTKTETALTGWVTILAQDSLSWKRRWYKFVGTTMFLHRSPKDPTTLDQVNLRGNIRALKEWNQGYDDLEAIAFSFVVEFKGEQDHWSMYADSEEEKSNGQYTSYPRNLSAFSETPPIASAPSTHPLPPGFPPAQSAPPHVALQDDGKIYGLVIDLMDPSTREGALLELSKKREQYDDLALVLWHSFGIMPALLQEIVSVYPLLSPPNLTAHVSNRVCNALALLQCVASHSETRQLFLNAHIPLFLYPFLNTTSKTRPFEYLRLTSLGVIGALVKQNDNNTVIHFLLSTEIIPLCLRIMETGSELSKTVAIFIVQKILLDETGLTYICHTYERFYAVGTVLSNMVNQLVETQAVRLLKHVVRCYLRLSDNLRAREALRACLPEPLRDQTFSTLLKGDMVTKRCLTTLLNNLNEP</sequence>
<feature type="region of interest" description="Disordered" evidence="2">
    <location>
        <begin position="333"/>
        <end position="394"/>
    </location>
</feature>
<feature type="compositionally biased region" description="Basic and acidic residues" evidence="2">
    <location>
        <begin position="333"/>
        <end position="343"/>
    </location>
</feature>
<evidence type="ECO:0000256" key="2">
    <source>
        <dbReference type="SAM" id="MobiDB-lite"/>
    </source>
</evidence>
<dbReference type="Pfam" id="PF04078">
    <property type="entry name" value="Rcd1"/>
    <property type="match status" value="1"/>
</dbReference>
<dbReference type="OrthoDB" id="1183224at2759"/>
<feature type="region of interest" description="Disordered" evidence="2">
    <location>
        <begin position="150"/>
        <end position="203"/>
    </location>
</feature>
<organism evidence="3 4">
    <name type="scientific">Agrocybe chaxingu</name>
    <dbReference type="NCBI Taxonomy" id="84603"/>
    <lineage>
        <taxon>Eukaryota</taxon>
        <taxon>Fungi</taxon>
        <taxon>Dikarya</taxon>
        <taxon>Basidiomycota</taxon>
        <taxon>Agaricomycotina</taxon>
        <taxon>Agaricomycetes</taxon>
        <taxon>Agaricomycetidae</taxon>
        <taxon>Agaricales</taxon>
        <taxon>Agaricineae</taxon>
        <taxon>Strophariaceae</taxon>
        <taxon>Agrocybe</taxon>
    </lineage>
</organism>
<comment type="caution">
    <text evidence="3">The sequence shown here is derived from an EMBL/GenBank/DDBJ whole genome shotgun (WGS) entry which is preliminary data.</text>
</comment>
<dbReference type="Gene3D" id="2.30.29.30">
    <property type="entry name" value="Pleckstrin-homology domain (PH domain)/Phosphotyrosine-binding domain (PTB)"/>
    <property type="match status" value="1"/>
</dbReference>
<dbReference type="InterPro" id="IPR016024">
    <property type="entry name" value="ARM-type_fold"/>
</dbReference>
<dbReference type="InterPro" id="IPR029006">
    <property type="entry name" value="ADF-H/Gelsolin-like_dom_sf"/>
</dbReference>
<dbReference type="SUPFAM" id="SSF50729">
    <property type="entry name" value="PH domain-like"/>
    <property type="match status" value="1"/>
</dbReference>
<evidence type="ECO:0000256" key="1">
    <source>
        <dbReference type="ARBA" id="ARBA00006385"/>
    </source>
</evidence>
<dbReference type="EMBL" id="JANKHO010000839">
    <property type="protein sequence ID" value="KAJ3505811.1"/>
    <property type="molecule type" value="Genomic_DNA"/>
</dbReference>
<dbReference type="Gene3D" id="3.40.20.10">
    <property type="entry name" value="Severin"/>
    <property type="match status" value="1"/>
</dbReference>
<dbReference type="InterPro" id="IPR011989">
    <property type="entry name" value="ARM-like"/>
</dbReference>
<keyword evidence="4" id="KW-1185">Reference proteome</keyword>
<dbReference type="GO" id="GO:0006402">
    <property type="term" value="P:mRNA catabolic process"/>
    <property type="evidence" value="ECO:0007669"/>
    <property type="project" value="InterPro"/>
</dbReference>
<proteinExistence type="inferred from homology"/>
<reference evidence="3" key="1">
    <citation type="submission" date="2022-07" db="EMBL/GenBank/DDBJ databases">
        <title>Genome Sequence of Agrocybe chaxingu.</title>
        <authorList>
            <person name="Buettner E."/>
        </authorList>
    </citation>
    <scope>NUCLEOTIDE SEQUENCE</scope>
    <source>
        <strain evidence="3">MP-N11</strain>
    </source>
</reference>
<feature type="compositionally biased region" description="Basic and acidic residues" evidence="2">
    <location>
        <begin position="365"/>
        <end position="394"/>
    </location>
</feature>
<dbReference type="Proteomes" id="UP001148786">
    <property type="component" value="Unassembled WGS sequence"/>
</dbReference>
<dbReference type="Gene3D" id="1.25.10.10">
    <property type="entry name" value="Leucine-rich Repeat Variant"/>
    <property type="match status" value="1"/>
</dbReference>
<feature type="compositionally biased region" description="Polar residues" evidence="2">
    <location>
        <begin position="150"/>
        <end position="161"/>
    </location>
</feature>
<dbReference type="AlphaFoldDB" id="A0A9W8MTB6"/>
<dbReference type="PANTHER" id="PTHR12262">
    <property type="entry name" value="CCR4-NOT TRANSCRIPTION COMPLEX SUBUNIT 9"/>
    <property type="match status" value="1"/>
</dbReference>
<feature type="compositionally biased region" description="Low complexity" evidence="2">
    <location>
        <begin position="162"/>
        <end position="176"/>
    </location>
</feature>
<evidence type="ECO:0000313" key="3">
    <source>
        <dbReference type="EMBL" id="KAJ3505811.1"/>
    </source>
</evidence>